<dbReference type="EMBL" id="JBHTJV010000002">
    <property type="protein sequence ID" value="MFD0915035.1"/>
    <property type="molecule type" value="Genomic_DNA"/>
</dbReference>
<evidence type="ECO:0000313" key="1">
    <source>
        <dbReference type="EMBL" id="MFD0915035.1"/>
    </source>
</evidence>
<keyword evidence="2" id="KW-1185">Reference proteome</keyword>
<name>A0ABW3FDP2_9HYPH</name>
<reference evidence="2" key="1">
    <citation type="journal article" date="2019" name="Int. J. Syst. Evol. Microbiol.">
        <title>The Global Catalogue of Microorganisms (GCM) 10K type strain sequencing project: providing services to taxonomists for standard genome sequencing and annotation.</title>
        <authorList>
            <consortium name="The Broad Institute Genomics Platform"/>
            <consortium name="The Broad Institute Genome Sequencing Center for Infectious Disease"/>
            <person name="Wu L."/>
            <person name="Ma J."/>
        </authorList>
    </citation>
    <scope>NUCLEOTIDE SEQUENCE [LARGE SCALE GENOMIC DNA]</scope>
    <source>
        <strain evidence="2">CCUG 60023</strain>
    </source>
</reference>
<sequence>MSDYERKMQNAALADTSVYKSGKLSAAIGYRRSDDIKAKIGPVGPVEVSPAPTVALDVYPY</sequence>
<dbReference type="RefSeq" id="WP_377210886.1">
    <property type="nucleotide sequence ID" value="NZ_JBHTJV010000002.1"/>
</dbReference>
<evidence type="ECO:0000313" key="2">
    <source>
        <dbReference type="Proteomes" id="UP001597101"/>
    </source>
</evidence>
<comment type="caution">
    <text evidence="1">The sequence shown here is derived from an EMBL/GenBank/DDBJ whole genome shotgun (WGS) entry which is preliminary data.</text>
</comment>
<accession>A0ABW3FDP2</accession>
<organism evidence="1 2">
    <name type="scientific">Pseudahrensia aquimaris</name>
    <dbReference type="NCBI Taxonomy" id="744461"/>
    <lineage>
        <taxon>Bacteria</taxon>
        <taxon>Pseudomonadati</taxon>
        <taxon>Pseudomonadota</taxon>
        <taxon>Alphaproteobacteria</taxon>
        <taxon>Hyphomicrobiales</taxon>
        <taxon>Ahrensiaceae</taxon>
        <taxon>Pseudahrensia</taxon>
    </lineage>
</organism>
<dbReference type="Proteomes" id="UP001597101">
    <property type="component" value="Unassembled WGS sequence"/>
</dbReference>
<gene>
    <name evidence="1" type="ORF">ACFQ14_01290</name>
</gene>
<protein>
    <submittedName>
        <fullName evidence="1">Uncharacterized protein</fullName>
    </submittedName>
</protein>
<proteinExistence type="predicted"/>